<evidence type="ECO:0000313" key="3">
    <source>
        <dbReference type="Proteomes" id="UP000224974"/>
    </source>
</evidence>
<dbReference type="AlphaFoldDB" id="A0A2C6DT06"/>
<proteinExistence type="predicted"/>
<dbReference type="RefSeq" id="WP_029096856.1">
    <property type="nucleotide sequence ID" value="NZ_CAADJA010000002.1"/>
</dbReference>
<reference evidence="3" key="2">
    <citation type="submission" date="2017-09" db="EMBL/GenBank/DDBJ databases">
        <title>FDA dAtabase for Regulatory Grade micrObial Sequences (FDA-ARGOS): Supporting development and validation of Infectious Disease Dx tests.</title>
        <authorList>
            <person name="Minogue T."/>
            <person name="Wolcott M."/>
            <person name="Wasieloski L."/>
            <person name="Aguilar W."/>
            <person name="Moore D."/>
            <person name="Tallon L."/>
            <person name="Sadzewicz L."/>
            <person name="Ott S."/>
            <person name="Zhao X."/>
            <person name="Nagaraj S."/>
            <person name="Vavikolanu K."/>
            <person name="Aluvathingal J."/>
            <person name="Nadendla S."/>
            <person name="Sichtig H."/>
        </authorList>
    </citation>
    <scope>NUCLEOTIDE SEQUENCE [LARGE SCALE GENOMIC DNA]</scope>
    <source>
        <strain evidence="3">FDAARGOS_387</strain>
    </source>
</reference>
<dbReference type="OrthoDB" id="9812708at2"/>
<dbReference type="Proteomes" id="UP000224974">
    <property type="component" value="Unassembled WGS sequence"/>
</dbReference>
<keyword evidence="3" id="KW-1185">Reference proteome</keyword>
<organism evidence="1 3">
    <name type="scientific">Budvicia aquatica</name>
    <dbReference type="NCBI Taxonomy" id="82979"/>
    <lineage>
        <taxon>Bacteria</taxon>
        <taxon>Pseudomonadati</taxon>
        <taxon>Pseudomonadota</taxon>
        <taxon>Gammaproteobacteria</taxon>
        <taxon>Enterobacterales</taxon>
        <taxon>Budviciaceae</taxon>
        <taxon>Budvicia</taxon>
    </lineage>
</organism>
<evidence type="ECO:0000313" key="2">
    <source>
        <dbReference type="EMBL" id="VFS52964.1"/>
    </source>
</evidence>
<dbReference type="STRING" id="1111728.GCA_000427805_03340"/>
<evidence type="ECO:0000313" key="4">
    <source>
        <dbReference type="Proteomes" id="UP000373449"/>
    </source>
</evidence>
<reference evidence="1" key="1">
    <citation type="submission" date="2017-09" db="EMBL/GenBank/DDBJ databases">
        <title>FDA dAtabase for Regulatory Grade micrObial Sequences (FDA-ARGOS): Supporting development and validation of Infectious Disease Dx tests.</title>
        <authorList>
            <person name="Minogue T."/>
            <person name="Wolcott M."/>
            <person name="Wasieloski L."/>
            <person name="Aguilar W."/>
            <person name="Moore D."/>
            <person name="Tallon L.J."/>
            <person name="Sadzewicz L."/>
            <person name="Ott S."/>
            <person name="Zhao X."/>
            <person name="Nagaraj S."/>
            <person name="Vavikolanu K."/>
            <person name="Aluvathingal J."/>
            <person name="Nadendla S."/>
            <person name="Sichtig H."/>
        </authorList>
    </citation>
    <scope>NUCLEOTIDE SEQUENCE</scope>
    <source>
        <strain evidence="1">FDAARGOS_387</strain>
    </source>
</reference>
<protein>
    <submittedName>
        <fullName evidence="1">Uncharacterized protein</fullName>
    </submittedName>
</protein>
<accession>A0A2C6DT06</accession>
<dbReference type="EMBL" id="PDDX01000001">
    <property type="protein sequence ID" value="PHI31941.1"/>
    <property type="molecule type" value="Genomic_DNA"/>
</dbReference>
<dbReference type="EMBL" id="CAADJA010000002">
    <property type="protein sequence ID" value="VFS52964.1"/>
    <property type="molecule type" value="Genomic_DNA"/>
</dbReference>
<dbReference type="Proteomes" id="UP000373449">
    <property type="component" value="Unassembled WGS sequence"/>
</dbReference>
<reference evidence="2 4" key="3">
    <citation type="submission" date="2019-03" db="EMBL/GenBank/DDBJ databases">
        <authorList>
            <consortium name="Pathogen Informatics"/>
        </authorList>
    </citation>
    <scope>NUCLEOTIDE SEQUENCE [LARGE SCALE GENOMIC DNA]</scope>
    <source>
        <strain evidence="2 4">NCTC12282</strain>
    </source>
</reference>
<sequence length="63" mass="6860">MAKKKKMLPKNINDLIEAADIAALKAVYDTCELDARGGSGKRTALSLFQIPDELTRWLVAQGA</sequence>
<gene>
    <name evidence="1" type="ORF">CRN84_22770</name>
    <name evidence="2" type="ORF">NCTC12282_06173</name>
</gene>
<name>A0A2C6DT06_9GAMM</name>
<evidence type="ECO:0000313" key="1">
    <source>
        <dbReference type="EMBL" id="PHI31941.1"/>
    </source>
</evidence>